<feature type="region of interest" description="Disordered" evidence="1">
    <location>
        <begin position="59"/>
        <end position="102"/>
    </location>
</feature>
<gene>
    <name evidence="3" type="ORF">SAMN05444000_10359</name>
</gene>
<accession>A0A1M6DZS9</accession>
<evidence type="ECO:0000256" key="1">
    <source>
        <dbReference type="SAM" id="MobiDB-lite"/>
    </source>
</evidence>
<protein>
    <recommendedName>
        <fullName evidence="5">PsiF repeat-containing protein</fullName>
    </recommendedName>
</protein>
<evidence type="ECO:0008006" key="5">
    <source>
        <dbReference type="Google" id="ProtNLM"/>
    </source>
</evidence>
<dbReference type="RefSeq" id="WP_073249392.1">
    <property type="nucleotide sequence ID" value="NZ_FQZQ01000003.1"/>
</dbReference>
<name>A0A1M6DZS9_9RHOB</name>
<feature type="chain" id="PRO_5012635633" description="PsiF repeat-containing protein" evidence="2">
    <location>
        <begin position="22"/>
        <end position="129"/>
    </location>
</feature>
<proteinExistence type="predicted"/>
<reference evidence="4" key="1">
    <citation type="submission" date="2016-11" db="EMBL/GenBank/DDBJ databases">
        <authorList>
            <person name="Varghese N."/>
            <person name="Submissions S."/>
        </authorList>
    </citation>
    <scope>NUCLEOTIDE SEQUENCE [LARGE SCALE GENOMIC DNA]</scope>
    <source>
        <strain evidence="4">DSM 100564</strain>
    </source>
</reference>
<evidence type="ECO:0000313" key="4">
    <source>
        <dbReference type="Proteomes" id="UP000183982"/>
    </source>
</evidence>
<organism evidence="3 4">
    <name type="scientific">Shimia gijangensis</name>
    <dbReference type="NCBI Taxonomy" id="1470563"/>
    <lineage>
        <taxon>Bacteria</taxon>
        <taxon>Pseudomonadati</taxon>
        <taxon>Pseudomonadota</taxon>
        <taxon>Alphaproteobacteria</taxon>
        <taxon>Rhodobacterales</taxon>
        <taxon>Roseobacteraceae</taxon>
    </lineage>
</organism>
<feature type="compositionally biased region" description="Polar residues" evidence="1">
    <location>
        <begin position="73"/>
        <end position="83"/>
    </location>
</feature>
<evidence type="ECO:0000313" key="3">
    <source>
        <dbReference type="EMBL" id="SHI78645.1"/>
    </source>
</evidence>
<dbReference type="AlphaFoldDB" id="A0A1M6DZS9"/>
<dbReference type="Proteomes" id="UP000183982">
    <property type="component" value="Unassembled WGS sequence"/>
</dbReference>
<keyword evidence="4" id="KW-1185">Reference proteome</keyword>
<evidence type="ECO:0000256" key="2">
    <source>
        <dbReference type="SAM" id="SignalP"/>
    </source>
</evidence>
<keyword evidence="2" id="KW-0732">Signal</keyword>
<feature type="signal peptide" evidence="2">
    <location>
        <begin position="1"/>
        <end position="21"/>
    </location>
</feature>
<dbReference type="EMBL" id="FQZQ01000003">
    <property type="protein sequence ID" value="SHI78645.1"/>
    <property type="molecule type" value="Genomic_DNA"/>
</dbReference>
<feature type="compositionally biased region" description="Basic and acidic residues" evidence="1">
    <location>
        <begin position="61"/>
        <end position="70"/>
    </location>
</feature>
<sequence>MRNHLILLTTTLFCLNATSSASETLGKTGNSSWESLNQRYGANQSDQKQMDRLGITNADFSKCKSGDGARRPQQGQPQASMQGAPSDGPVAKPSGQRNGDKLYKCLKRANPYLSRGTFEAVMKSMRSQF</sequence>
<dbReference type="STRING" id="1470563.SAMN05444000_10359"/>